<organism evidence="1">
    <name type="scientific">marine sediment metagenome</name>
    <dbReference type="NCBI Taxonomy" id="412755"/>
    <lineage>
        <taxon>unclassified sequences</taxon>
        <taxon>metagenomes</taxon>
        <taxon>ecological metagenomes</taxon>
    </lineage>
</organism>
<dbReference type="Gene3D" id="3.40.190.80">
    <property type="match status" value="1"/>
</dbReference>
<comment type="caution">
    <text evidence="1">The sequence shown here is derived from an EMBL/GenBank/DDBJ whole genome shotgun (WGS) entry which is preliminary data.</text>
</comment>
<accession>A0A0F9E6G6</accession>
<dbReference type="SUPFAM" id="SSF56655">
    <property type="entry name" value="Carbohydrate phosphatase"/>
    <property type="match status" value="1"/>
</dbReference>
<name>A0A0F9E6G6_9ZZZZ</name>
<dbReference type="AlphaFoldDB" id="A0A0F9E6G6"/>
<sequence>MLAAFKFFLPNGGPYGFVDVAEGKIDCYFAPRQPFVDIFSGIQVAEPAGIVVTDFDGNEVVCRDDVKSLHDVVCTNNPTLHEKVLALIDKARGA</sequence>
<protein>
    <submittedName>
        <fullName evidence="1">Uncharacterized protein</fullName>
    </submittedName>
</protein>
<evidence type="ECO:0000313" key="1">
    <source>
        <dbReference type="EMBL" id="KKL69584.1"/>
    </source>
</evidence>
<dbReference type="EMBL" id="LAZR01026165">
    <property type="protein sequence ID" value="KKL69584.1"/>
    <property type="molecule type" value="Genomic_DNA"/>
</dbReference>
<reference evidence="1" key="1">
    <citation type="journal article" date="2015" name="Nature">
        <title>Complex archaea that bridge the gap between prokaryotes and eukaryotes.</title>
        <authorList>
            <person name="Spang A."/>
            <person name="Saw J.H."/>
            <person name="Jorgensen S.L."/>
            <person name="Zaremba-Niedzwiedzka K."/>
            <person name="Martijn J."/>
            <person name="Lind A.E."/>
            <person name="van Eijk R."/>
            <person name="Schleper C."/>
            <person name="Guy L."/>
            <person name="Ettema T.J."/>
        </authorList>
    </citation>
    <scope>NUCLEOTIDE SEQUENCE</scope>
</reference>
<gene>
    <name evidence="1" type="ORF">LCGC14_2113470</name>
</gene>
<proteinExistence type="predicted"/>